<name>A0A397G3M6_ASPTH</name>
<accession>A0A397G3M6</accession>
<dbReference type="GO" id="GO:0046872">
    <property type="term" value="F:metal ion binding"/>
    <property type="evidence" value="ECO:0007669"/>
    <property type="project" value="UniProtKB-UniRule"/>
</dbReference>
<dbReference type="EMBL" id="NKHU02000317">
    <property type="protein sequence ID" value="RHZ44669.1"/>
    <property type="molecule type" value="Genomic_DNA"/>
</dbReference>
<dbReference type="Proteomes" id="UP000215305">
    <property type="component" value="Unassembled WGS sequence"/>
</dbReference>
<dbReference type="GO" id="GO:0070573">
    <property type="term" value="F:metallodipeptidase activity"/>
    <property type="evidence" value="ECO:0007669"/>
    <property type="project" value="InterPro"/>
</dbReference>
<keyword evidence="4" id="KW-1185">Reference proteome</keyword>
<reference evidence="3" key="1">
    <citation type="submission" date="2018-08" db="EMBL/GenBank/DDBJ databases">
        <title>Draft genome sequence of azole-resistant Aspergillus thermomutatus (Neosartorya pseudofischeri) strain HMR AF 39, isolated from a human nasal aspirate.</title>
        <authorList>
            <person name="Parent-Michaud M."/>
            <person name="Dufresne P.J."/>
            <person name="Fournier E."/>
            <person name="Martineau C."/>
            <person name="Moreira S."/>
            <person name="Perkins V."/>
            <person name="De Repentigny L."/>
            <person name="Dufresne S.F."/>
        </authorList>
    </citation>
    <scope>NUCLEOTIDE SEQUENCE [LARGE SCALE GENOMIC DNA]</scope>
    <source>
        <strain evidence="3">HMR AF 39</strain>
    </source>
</reference>
<dbReference type="PROSITE" id="PS51365">
    <property type="entry name" value="RENAL_DIPEPTIDASE_2"/>
    <property type="match status" value="1"/>
</dbReference>
<gene>
    <name evidence="3" type="ORF">CDV56_101176</name>
</gene>
<dbReference type="InterPro" id="IPR032466">
    <property type="entry name" value="Metal_Hydrolase"/>
</dbReference>
<keyword evidence="2" id="KW-0862">Zinc</keyword>
<dbReference type="InterPro" id="IPR008257">
    <property type="entry name" value="Pept_M19"/>
</dbReference>
<dbReference type="Gene3D" id="3.20.20.140">
    <property type="entry name" value="Metal-dependent hydrolases"/>
    <property type="match status" value="1"/>
</dbReference>
<keyword evidence="2" id="KW-0479">Metal-binding</keyword>
<keyword evidence="1 2" id="KW-0224">Dipeptidase</keyword>
<evidence type="ECO:0000256" key="1">
    <source>
        <dbReference type="ARBA" id="ARBA00022997"/>
    </source>
</evidence>
<dbReference type="VEuPathDB" id="FungiDB:CDV56_101176"/>
<sequence>MTPSAIQEQARRLLKEVPLIDGHNDFPYMIRGWFRNDINGQDSHLYDMPIGQTDIQRLQQGLLGGQFWSAFVPCPKNADQEVGSLEALRQTLQQLDVIHRLIETHPTVLQFADSAASVWSSFRAGRVASLIGVEGLHQIANSVSALRMLYRLGVRYVTLTHNCHNSFADAATVSPELHAGLSCRGERLIQELNRMGMMIDLSHTSHKAQTQTLQLSRAPVIYSHSSIYSLCAHARNVTEENLQLLQRNGGVIMICFLRELLAVEADQAALAHVLDHIIYAGTRIGYEHVGIGSDYDGMLRGPDGLHDVSCYPALVAGLLQRGVAEEDVKRVMGLNVIRVLEEVERVAAALQGAGEECLWDEFDEVWNENIKGQLTRERERGRNLNCFKRMESD</sequence>
<proteinExistence type="inferred from homology"/>
<organism evidence="3 4">
    <name type="scientific">Aspergillus thermomutatus</name>
    <name type="common">Neosartorya pseudofischeri</name>
    <dbReference type="NCBI Taxonomy" id="41047"/>
    <lineage>
        <taxon>Eukaryota</taxon>
        <taxon>Fungi</taxon>
        <taxon>Dikarya</taxon>
        <taxon>Ascomycota</taxon>
        <taxon>Pezizomycotina</taxon>
        <taxon>Eurotiomycetes</taxon>
        <taxon>Eurotiomycetidae</taxon>
        <taxon>Eurotiales</taxon>
        <taxon>Aspergillaceae</taxon>
        <taxon>Aspergillus</taxon>
        <taxon>Aspergillus subgen. Fumigati</taxon>
    </lineage>
</organism>
<comment type="catalytic activity">
    <reaction evidence="2">
        <text>an L-aminoacyl-L-amino acid + H2O = 2 an L-alpha-amino acid</text>
        <dbReference type="Rhea" id="RHEA:48940"/>
        <dbReference type="ChEBI" id="CHEBI:15377"/>
        <dbReference type="ChEBI" id="CHEBI:59869"/>
        <dbReference type="ChEBI" id="CHEBI:77460"/>
        <dbReference type="EC" id="3.4.13.19"/>
    </reaction>
</comment>
<keyword evidence="2" id="KW-0482">Metalloprotease</keyword>
<comment type="caution">
    <text evidence="3">The sequence shown here is derived from an EMBL/GenBank/DDBJ whole genome shotgun (WGS) entry which is preliminary data.</text>
</comment>
<evidence type="ECO:0000256" key="2">
    <source>
        <dbReference type="RuleBase" id="RU341113"/>
    </source>
</evidence>
<dbReference type="PANTHER" id="PTHR10443">
    <property type="entry name" value="MICROSOMAL DIPEPTIDASE"/>
    <property type="match status" value="1"/>
</dbReference>
<comment type="similarity">
    <text evidence="2">Belongs to the metallo-dependent hydrolases superfamily. Peptidase M19 family.</text>
</comment>
<dbReference type="AlphaFoldDB" id="A0A397G3M6"/>
<protein>
    <recommendedName>
        <fullName evidence="2">Dipeptidase</fullName>
        <ecNumber evidence="2">3.4.13.19</ecNumber>
    </recommendedName>
</protein>
<keyword evidence="2" id="KW-0378">Hydrolase</keyword>
<dbReference type="SUPFAM" id="SSF51556">
    <property type="entry name" value="Metallo-dependent hydrolases"/>
    <property type="match status" value="1"/>
</dbReference>
<keyword evidence="2" id="KW-0645">Protease</keyword>
<evidence type="ECO:0000313" key="4">
    <source>
        <dbReference type="Proteomes" id="UP000215305"/>
    </source>
</evidence>
<dbReference type="OrthoDB" id="445695at2759"/>
<dbReference type="RefSeq" id="XP_026610441.1">
    <property type="nucleotide sequence ID" value="XM_026754795.1"/>
</dbReference>
<dbReference type="GO" id="GO:0006508">
    <property type="term" value="P:proteolysis"/>
    <property type="evidence" value="ECO:0007669"/>
    <property type="project" value="UniProtKB-KW"/>
</dbReference>
<dbReference type="EC" id="3.4.13.19" evidence="2"/>
<dbReference type="PANTHER" id="PTHR10443:SF12">
    <property type="entry name" value="DIPEPTIDASE"/>
    <property type="match status" value="1"/>
</dbReference>
<dbReference type="GeneID" id="38123150"/>
<comment type="cofactor">
    <cofactor evidence="2">
        <name>Zn(2+)</name>
        <dbReference type="ChEBI" id="CHEBI:29105"/>
    </cofactor>
</comment>
<evidence type="ECO:0000313" key="3">
    <source>
        <dbReference type="EMBL" id="RHZ44669.1"/>
    </source>
</evidence>
<dbReference type="CDD" id="cd01301">
    <property type="entry name" value="rDP_like"/>
    <property type="match status" value="1"/>
</dbReference>
<dbReference type="Pfam" id="PF01244">
    <property type="entry name" value="Peptidase_M19"/>
    <property type="match status" value="1"/>
</dbReference>
<dbReference type="STRING" id="41047.A0A397G3M6"/>